<dbReference type="Proteomes" id="UP000447873">
    <property type="component" value="Unassembled WGS sequence"/>
</dbReference>
<feature type="region of interest" description="Disordered" evidence="1">
    <location>
        <begin position="83"/>
        <end position="187"/>
    </location>
</feature>
<proteinExistence type="predicted"/>
<dbReference type="Proteomes" id="UP000490939">
    <property type="component" value="Unassembled WGS sequence"/>
</dbReference>
<sequence length="217" mass="24779">MEYTWTDQQMCHSCERQEDDPEVLQAAAIVMQFSRDGRLTPTALDRFRGNNSTHVEYSQNIEHDSWRKRKADDVRRYMKSSDAAIQDEFNRPKAIPRSRISKLPTPKSQKRKADEVRRRSVKPSDTSSQGTLDRAKAIPRSRSYKLPSSASSSTELEGARSQGLKQEGKSVDFNQSSSPRTNIGKMLERTCEQGIDVQQVPDEGKDVCLSIERWRKA</sequence>
<reference evidence="2 4" key="1">
    <citation type="submission" date="2018-12" db="EMBL/GenBank/DDBJ databases">
        <title>Venturia inaequalis Genome Resource.</title>
        <authorList>
            <person name="Lichtner F.J."/>
        </authorList>
    </citation>
    <scope>NUCLEOTIDE SEQUENCE [LARGE SCALE GENOMIC DNA]</scope>
    <source>
        <strain evidence="2 4">120213</strain>
        <strain evidence="3 5">DMI_063113</strain>
    </source>
</reference>
<protein>
    <submittedName>
        <fullName evidence="2">Uncharacterized protein</fullName>
    </submittedName>
</protein>
<evidence type="ECO:0000313" key="2">
    <source>
        <dbReference type="EMBL" id="KAE9963849.1"/>
    </source>
</evidence>
<feature type="compositionally biased region" description="Polar residues" evidence="1">
    <location>
        <begin position="172"/>
        <end position="181"/>
    </location>
</feature>
<dbReference type="EMBL" id="WNWS01000771">
    <property type="protein sequence ID" value="KAE9963849.1"/>
    <property type="molecule type" value="Genomic_DNA"/>
</dbReference>
<name>A0A8H3YKI6_VENIN</name>
<keyword evidence="5" id="KW-1185">Reference proteome</keyword>
<dbReference type="EMBL" id="WNWR01000676">
    <property type="protein sequence ID" value="KAE9971463.1"/>
    <property type="molecule type" value="Genomic_DNA"/>
</dbReference>
<comment type="caution">
    <text evidence="2">The sequence shown here is derived from an EMBL/GenBank/DDBJ whole genome shotgun (WGS) entry which is preliminary data.</text>
</comment>
<feature type="compositionally biased region" description="Polar residues" evidence="1">
    <location>
        <begin position="146"/>
        <end position="155"/>
    </location>
</feature>
<evidence type="ECO:0000256" key="1">
    <source>
        <dbReference type="SAM" id="MobiDB-lite"/>
    </source>
</evidence>
<accession>A0A8H3YKI6</accession>
<dbReference type="AlphaFoldDB" id="A0A8H3YKI6"/>
<evidence type="ECO:0000313" key="5">
    <source>
        <dbReference type="Proteomes" id="UP000490939"/>
    </source>
</evidence>
<evidence type="ECO:0000313" key="4">
    <source>
        <dbReference type="Proteomes" id="UP000447873"/>
    </source>
</evidence>
<organism evidence="2 4">
    <name type="scientific">Venturia inaequalis</name>
    <name type="common">Apple scab fungus</name>
    <dbReference type="NCBI Taxonomy" id="5025"/>
    <lineage>
        <taxon>Eukaryota</taxon>
        <taxon>Fungi</taxon>
        <taxon>Dikarya</taxon>
        <taxon>Ascomycota</taxon>
        <taxon>Pezizomycotina</taxon>
        <taxon>Dothideomycetes</taxon>
        <taxon>Pleosporomycetidae</taxon>
        <taxon>Venturiales</taxon>
        <taxon>Venturiaceae</taxon>
        <taxon>Venturia</taxon>
    </lineage>
</organism>
<evidence type="ECO:0000313" key="3">
    <source>
        <dbReference type="EMBL" id="KAE9971463.1"/>
    </source>
</evidence>
<gene>
    <name evidence="3" type="ORF">EG327_009859</name>
    <name evidence="2" type="ORF">EG328_011012</name>
</gene>